<dbReference type="PANTHER" id="PTHR19282">
    <property type="entry name" value="TETRASPANIN"/>
    <property type="match status" value="1"/>
</dbReference>
<dbReference type="InterPro" id="IPR008952">
    <property type="entry name" value="Tetraspanin_EC2_sf"/>
</dbReference>
<gene>
    <name evidence="5" type="ORF">DSTB1V02_LOCUS9496</name>
</gene>
<evidence type="ECO:0000256" key="2">
    <source>
        <dbReference type="ARBA" id="ARBA00022692"/>
    </source>
</evidence>
<keyword evidence="6" id="KW-1185">Reference proteome</keyword>
<dbReference type="Gene3D" id="1.10.1450.10">
    <property type="entry name" value="Tetraspanin"/>
    <property type="match status" value="7"/>
</dbReference>
<keyword evidence="3" id="KW-1133">Transmembrane helix</keyword>
<dbReference type="GO" id="GO:0005886">
    <property type="term" value="C:plasma membrane"/>
    <property type="evidence" value="ECO:0007669"/>
    <property type="project" value="TreeGrafter"/>
</dbReference>
<reference evidence="5" key="1">
    <citation type="submission" date="2020-11" db="EMBL/GenBank/DDBJ databases">
        <authorList>
            <person name="Tran Van P."/>
        </authorList>
    </citation>
    <scope>NUCLEOTIDE SEQUENCE</scope>
</reference>
<keyword evidence="2" id="KW-0812">Transmembrane</keyword>
<evidence type="ECO:0000256" key="4">
    <source>
        <dbReference type="ARBA" id="ARBA00023136"/>
    </source>
</evidence>
<dbReference type="OrthoDB" id="5982705at2759"/>
<dbReference type="CDD" id="cd03127">
    <property type="entry name" value="tetraspanin_LEL"/>
    <property type="match status" value="4"/>
</dbReference>
<dbReference type="Pfam" id="PF00335">
    <property type="entry name" value="Tetraspanin"/>
    <property type="match status" value="6"/>
</dbReference>
<organism evidence="5">
    <name type="scientific">Darwinula stevensoni</name>
    <dbReference type="NCBI Taxonomy" id="69355"/>
    <lineage>
        <taxon>Eukaryota</taxon>
        <taxon>Metazoa</taxon>
        <taxon>Ecdysozoa</taxon>
        <taxon>Arthropoda</taxon>
        <taxon>Crustacea</taxon>
        <taxon>Oligostraca</taxon>
        <taxon>Ostracoda</taxon>
        <taxon>Podocopa</taxon>
        <taxon>Podocopida</taxon>
        <taxon>Darwinulocopina</taxon>
        <taxon>Darwinuloidea</taxon>
        <taxon>Darwinulidae</taxon>
        <taxon>Darwinula</taxon>
    </lineage>
</organism>
<dbReference type="PANTHER" id="PTHR19282:SF544">
    <property type="entry name" value="TETRASPANIN"/>
    <property type="match status" value="1"/>
</dbReference>
<sequence length="849" mass="98317">MAFVTRLYPIGVTIFSIQQRISGNVLQTKMDVDVEVDVDVDPDPDVEVDVDLDVEVDVGNSSLEYERDPARLRGNHAQREDETLRSVFRGDASASIDALMAKALIGYDEAADGSVRLAWDLAQRKFECCGVNSPEDWLSNANLQDRFPRSCCRPNRENCDTNNTWREGCRKKLETYFKTLDDVPADIRIVDTSLPNDTFREVFKVSANESVEKIMMMALLEYDETTNDSARLAWDEVQNKDEIIREVFQPKDEDSIETLMITALLDYDETSNDTARLAWDHAQRKFECCGVESSEDWLSNANLQGRYPRSCCRQDQEDEDTFREVFQPNADESIETVMVKALLQYDETTKISIKIAWDDAQRKFECCGVESPEDWLYNANLQGQYPRSCCRVNRERDDETLREVFQGNANESIDTLMIKTLLEYDETTNDNVRLAWDKAQRKDEIIRGVFQPKDIESIVTLMITALLDYDETSNDSVRLAWDHAQMKFECCGVESSEDWLSNANLQGRYPRSCCRQDQDDFECCGVESPEDWLYNANLQGQYPRSCCRVNRERDDETLREVFKGNANESIDTLMIKTLLQYDETTNDNVRLAWDKAQRKDDIFREVFQAKDNDSIVTVMMKALLEYDGKKNDPVRLAWDRAQVKLKCCGVESPEDWLSNLNLRSDYPRSCCRQDQEDEDTFREVFQPNANESIDTVMVKALLQYNEKTNTSIKLAWDSAQRKFECCGVESPDDWLYNVNLHCRFPRSCCRVNHVRDDEILREVFQGNANESIDTLMIKTLLTYKELANDKVRLAWDEAQRTDEIYREVFQAKDNESIVTVMMKALLEYDGTKNDPIRLAWDQAQIKVQE</sequence>
<accession>A0A7R9A912</accession>
<dbReference type="Proteomes" id="UP000677054">
    <property type="component" value="Unassembled WGS sequence"/>
</dbReference>
<name>A0A7R9A912_9CRUS</name>
<evidence type="ECO:0000256" key="3">
    <source>
        <dbReference type="ARBA" id="ARBA00022989"/>
    </source>
</evidence>
<dbReference type="EMBL" id="CAJPEV010002452">
    <property type="protein sequence ID" value="CAG0896942.1"/>
    <property type="molecule type" value="Genomic_DNA"/>
</dbReference>
<keyword evidence="4" id="KW-0472">Membrane</keyword>
<dbReference type="SUPFAM" id="SSF48652">
    <property type="entry name" value="Tetraspanin"/>
    <property type="match status" value="6"/>
</dbReference>
<comment type="subcellular location">
    <subcellularLocation>
        <location evidence="1">Membrane</location>
        <topology evidence="1">Multi-pass membrane protein</topology>
    </subcellularLocation>
</comment>
<evidence type="ECO:0000313" key="6">
    <source>
        <dbReference type="Proteomes" id="UP000677054"/>
    </source>
</evidence>
<dbReference type="EMBL" id="LR901969">
    <property type="protein sequence ID" value="CAD7249709.1"/>
    <property type="molecule type" value="Genomic_DNA"/>
</dbReference>
<dbReference type="InterPro" id="IPR018499">
    <property type="entry name" value="Tetraspanin/Peripherin"/>
</dbReference>
<evidence type="ECO:0000313" key="5">
    <source>
        <dbReference type="EMBL" id="CAD7249709.1"/>
    </source>
</evidence>
<protein>
    <submittedName>
        <fullName evidence="5">Uncharacterized protein</fullName>
    </submittedName>
</protein>
<evidence type="ECO:0000256" key="1">
    <source>
        <dbReference type="ARBA" id="ARBA00004141"/>
    </source>
</evidence>
<dbReference type="AlphaFoldDB" id="A0A7R9A912"/>
<proteinExistence type="predicted"/>